<reference evidence="3" key="1">
    <citation type="journal article" date="2011" name="Genome Biol.">
        <title>Comparative genomics of the social amoebae Dictyostelium discoideum and Dictyostelium purpureum.</title>
        <authorList>
            <consortium name="US DOE Joint Genome Institute (JGI-PGF)"/>
            <person name="Sucgang R."/>
            <person name="Kuo A."/>
            <person name="Tian X."/>
            <person name="Salerno W."/>
            <person name="Parikh A."/>
            <person name="Feasley C.L."/>
            <person name="Dalin E."/>
            <person name="Tu H."/>
            <person name="Huang E."/>
            <person name="Barry K."/>
            <person name="Lindquist E."/>
            <person name="Shapiro H."/>
            <person name="Bruce D."/>
            <person name="Schmutz J."/>
            <person name="Salamov A."/>
            <person name="Fey P."/>
            <person name="Gaudet P."/>
            <person name="Anjard C."/>
            <person name="Babu M.M."/>
            <person name="Basu S."/>
            <person name="Bushmanova Y."/>
            <person name="van der Wel H."/>
            <person name="Katoh-Kurasawa M."/>
            <person name="Dinh C."/>
            <person name="Coutinho P.M."/>
            <person name="Saito T."/>
            <person name="Elias M."/>
            <person name="Schaap P."/>
            <person name="Kay R.R."/>
            <person name="Henrissat B."/>
            <person name="Eichinger L."/>
            <person name="Rivero F."/>
            <person name="Putnam N.H."/>
            <person name="West C.M."/>
            <person name="Loomis W.F."/>
            <person name="Chisholm R.L."/>
            <person name="Shaulsky G."/>
            <person name="Strassmann J.E."/>
            <person name="Queller D.C."/>
            <person name="Kuspa A."/>
            <person name="Grigoriev I.V."/>
        </authorList>
    </citation>
    <scope>NUCLEOTIDE SEQUENCE [LARGE SCALE GENOMIC DNA]</scope>
    <source>
        <strain evidence="3">QSDP1</strain>
    </source>
</reference>
<accession>F0ZTY8</accession>
<evidence type="ECO:0000313" key="2">
    <source>
        <dbReference type="EMBL" id="EGC32585.1"/>
    </source>
</evidence>
<dbReference type="RefSeq" id="XP_003290876.1">
    <property type="nucleotide sequence ID" value="XM_003290828.1"/>
</dbReference>
<dbReference type="VEuPathDB" id="AmoebaDB:DICPUDRAFT_81588"/>
<feature type="coiled-coil region" evidence="1">
    <location>
        <begin position="14"/>
        <end position="41"/>
    </location>
</feature>
<dbReference type="KEGG" id="dpp:DICPUDRAFT_81588"/>
<keyword evidence="1" id="KW-0175">Coiled coil</keyword>
<sequence>MDLASKPNAAEQYISQLLEENKRLNREVKDLSDKLNNALTLSDEQINLYNGEVGKVKLLKEMMEELRLKIQSVPKESVTKKKSTMSTETVNELKMELRESVGVQSLFSVTSPRVRI</sequence>
<evidence type="ECO:0000313" key="3">
    <source>
        <dbReference type="Proteomes" id="UP000001064"/>
    </source>
</evidence>
<proteinExistence type="predicted"/>
<evidence type="ECO:0000256" key="1">
    <source>
        <dbReference type="SAM" id="Coils"/>
    </source>
</evidence>
<dbReference type="AlphaFoldDB" id="F0ZTY8"/>
<protein>
    <submittedName>
        <fullName evidence="2">Uncharacterized protein</fullName>
    </submittedName>
</protein>
<dbReference type="EMBL" id="GL871185">
    <property type="protein sequence ID" value="EGC32585.1"/>
    <property type="molecule type" value="Genomic_DNA"/>
</dbReference>
<keyword evidence="3" id="KW-1185">Reference proteome</keyword>
<organism evidence="2 3">
    <name type="scientific">Dictyostelium purpureum</name>
    <name type="common">Slime mold</name>
    <dbReference type="NCBI Taxonomy" id="5786"/>
    <lineage>
        <taxon>Eukaryota</taxon>
        <taxon>Amoebozoa</taxon>
        <taxon>Evosea</taxon>
        <taxon>Eumycetozoa</taxon>
        <taxon>Dictyostelia</taxon>
        <taxon>Dictyosteliales</taxon>
        <taxon>Dictyosteliaceae</taxon>
        <taxon>Dictyostelium</taxon>
    </lineage>
</organism>
<dbReference type="InParanoid" id="F0ZTY8"/>
<dbReference type="Proteomes" id="UP000001064">
    <property type="component" value="Unassembled WGS sequence"/>
</dbReference>
<dbReference type="GeneID" id="10508666"/>
<name>F0ZTY8_DICPU</name>
<gene>
    <name evidence="2" type="ORF">DICPUDRAFT_81588</name>
</gene>